<accession>A0AAD1S9N7</accession>
<dbReference type="AlphaFoldDB" id="A0AAD1S9N7"/>
<feature type="compositionally biased region" description="Polar residues" evidence="1">
    <location>
        <begin position="47"/>
        <end position="56"/>
    </location>
</feature>
<feature type="compositionally biased region" description="Basic and acidic residues" evidence="1">
    <location>
        <begin position="32"/>
        <end position="44"/>
    </location>
</feature>
<feature type="non-terminal residue" evidence="2">
    <location>
        <position position="1"/>
    </location>
</feature>
<keyword evidence="3" id="KW-1185">Reference proteome</keyword>
<reference evidence="2" key="1">
    <citation type="submission" date="2022-03" db="EMBL/GenBank/DDBJ databases">
        <authorList>
            <person name="Alioto T."/>
            <person name="Alioto T."/>
            <person name="Gomez Garrido J."/>
        </authorList>
    </citation>
    <scope>NUCLEOTIDE SEQUENCE</scope>
</reference>
<evidence type="ECO:0000256" key="1">
    <source>
        <dbReference type="SAM" id="MobiDB-lite"/>
    </source>
</evidence>
<feature type="non-terminal residue" evidence="2">
    <location>
        <position position="56"/>
    </location>
</feature>
<gene>
    <name evidence="2" type="ORF">PECUL_23A045854</name>
</gene>
<evidence type="ECO:0000313" key="3">
    <source>
        <dbReference type="Proteomes" id="UP001295444"/>
    </source>
</evidence>
<evidence type="ECO:0000313" key="2">
    <source>
        <dbReference type="EMBL" id="CAH2294148.1"/>
    </source>
</evidence>
<protein>
    <submittedName>
        <fullName evidence="2">Uncharacterized protein</fullName>
    </submittedName>
</protein>
<feature type="region of interest" description="Disordered" evidence="1">
    <location>
        <begin position="14"/>
        <end position="56"/>
    </location>
</feature>
<dbReference type="EMBL" id="OW240916">
    <property type="protein sequence ID" value="CAH2294148.1"/>
    <property type="molecule type" value="Genomic_DNA"/>
</dbReference>
<name>A0AAD1S9N7_PELCU</name>
<proteinExistence type="predicted"/>
<organism evidence="2 3">
    <name type="scientific">Pelobates cultripes</name>
    <name type="common">Western spadefoot toad</name>
    <dbReference type="NCBI Taxonomy" id="61616"/>
    <lineage>
        <taxon>Eukaryota</taxon>
        <taxon>Metazoa</taxon>
        <taxon>Chordata</taxon>
        <taxon>Craniata</taxon>
        <taxon>Vertebrata</taxon>
        <taxon>Euteleostomi</taxon>
        <taxon>Amphibia</taxon>
        <taxon>Batrachia</taxon>
        <taxon>Anura</taxon>
        <taxon>Pelobatoidea</taxon>
        <taxon>Pelobatidae</taxon>
        <taxon>Pelobates</taxon>
    </lineage>
</organism>
<dbReference type="Proteomes" id="UP001295444">
    <property type="component" value="Chromosome 05"/>
</dbReference>
<sequence>KALDESIKKAAEGCKVLVPQDRRSKKPSSSWSDRRTSSDQHFRDTWINGSARNTPE</sequence>